<comment type="caution">
    <text evidence="3">The sequence shown here is derived from an EMBL/GenBank/DDBJ whole genome shotgun (WGS) entry which is preliminary data.</text>
</comment>
<keyword evidence="1" id="KW-0812">Transmembrane</keyword>
<keyword evidence="2" id="KW-0732">Signal</keyword>
<reference evidence="3" key="1">
    <citation type="journal article" date="2023" name="G3 (Bethesda)">
        <title>Whole genome assemblies of Zophobas morio and Tenebrio molitor.</title>
        <authorList>
            <person name="Kaur S."/>
            <person name="Stinson S.A."/>
            <person name="diCenzo G.C."/>
        </authorList>
    </citation>
    <scope>NUCLEOTIDE SEQUENCE</scope>
    <source>
        <strain evidence="3">QUZm001</strain>
    </source>
</reference>
<evidence type="ECO:0000256" key="2">
    <source>
        <dbReference type="SAM" id="SignalP"/>
    </source>
</evidence>
<protein>
    <submittedName>
        <fullName evidence="3">Uncharacterized protein</fullName>
    </submittedName>
</protein>
<keyword evidence="1" id="KW-1133">Transmembrane helix</keyword>
<organism evidence="3 4">
    <name type="scientific">Zophobas morio</name>
    <dbReference type="NCBI Taxonomy" id="2755281"/>
    <lineage>
        <taxon>Eukaryota</taxon>
        <taxon>Metazoa</taxon>
        <taxon>Ecdysozoa</taxon>
        <taxon>Arthropoda</taxon>
        <taxon>Hexapoda</taxon>
        <taxon>Insecta</taxon>
        <taxon>Pterygota</taxon>
        <taxon>Neoptera</taxon>
        <taxon>Endopterygota</taxon>
        <taxon>Coleoptera</taxon>
        <taxon>Polyphaga</taxon>
        <taxon>Cucujiformia</taxon>
        <taxon>Tenebrionidae</taxon>
        <taxon>Zophobas</taxon>
    </lineage>
</organism>
<evidence type="ECO:0000313" key="4">
    <source>
        <dbReference type="Proteomes" id="UP001168821"/>
    </source>
</evidence>
<keyword evidence="4" id="KW-1185">Reference proteome</keyword>
<accession>A0AA38I7K2</accession>
<dbReference type="Proteomes" id="UP001168821">
    <property type="component" value="Unassembled WGS sequence"/>
</dbReference>
<name>A0AA38I7K2_9CUCU</name>
<proteinExistence type="predicted"/>
<keyword evidence="1" id="KW-0472">Membrane</keyword>
<gene>
    <name evidence="3" type="ORF">Zmor_020392</name>
</gene>
<dbReference type="EMBL" id="JALNTZ010000006">
    <property type="protein sequence ID" value="KAJ3648599.1"/>
    <property type="molecule type" value="Genomic_DNA"/>
</dbReference>
<dbReference type="AlphaFoldDB" id="A0AA38I7K2"/>
<feature type="chain" id="PRO_5041211969" evidence="2">
    <location>
        <begin position="21"/>
        <end position="339"/>
    </location>
</feature>
<sequence length="339" mass="37121">MKFDPLLVAPLLLFLNLGTTLKCYTNHTATRYRFCLEVGERGLLEGRIVTCLKNEPCDDPEFYPCGNGGTTDVHFSTEDDVFTLNTTIAEKTQAVNATETSRATTTRTFPHAAHGFNFVLNSSATKNGSVFFFSEDVVTTARVTTVESYSSKTPENVTPDPNFDSSAWAAMGNTEKNDVAKNSEPHKTTENVTTVEDRNMDTLSASEITTTPKSTETKLHGNPINMANVADEDGDSKILSTVLEDSTTTLRTIETKPSTSTESDIIDPFTEERNFETSSIVESTTTSTIIPRIQTTIIANTQNTSKHNQLISGANIIISALTTILGIILGFILIDFIFW</sequence>
<evidence type="ECO:0000256" key="1">
    <source>
        <dbReference type="SAM" id="Phobius"/>
    </source>
</evidence>
<evidence type="ECO:0000313" key="3">
    <source>
        <dbReference type="EMBL" id="KAJ3648599.1"/>
    </source>
</evidence>
<feature type="transmembrane region" description="Helical" evidence="1">
    <location>
        <begin position="316"/>
        <end position="338"/>
    </location>
</feature>
<feature type="signal peptide" evidence="2">
    <location>
        <begin position="1"/>
        <end position="20"/>
    </location>
</feature>